<gene>
    <name evidence="2" type="ORF">GO986_09525</name>
</gene>
<dbReference type="RefSeq" id="WP_157459058.1">
    <property type="nucleotide sequence ID" value="NZ_WQLB01000010.1"/>
</dbReference>
<accession>A0A7C9M687</accession>
<feature type="signal peptide" evidence="1">
    <location>
        <begin position="1"/>
        <end position="22"/>
    </location>
</feature>
<keyword evidence="3" id="KW-1185">Reference proteome</keyword>
<evidence type="ECO:0000313" key="2">
    <source>
        <dbReference type="EMBL" id="MVN87005.1"/>
    </source>
</evidence>
<protein>
    <submittedName>
        <fullName evidence="2">Uncharacterized protein</fullName>
    </submittedName>
</protein>
<name>A0A7C9M687_9DEIO</name>
<evidence type="ECO:0000313" key="3">
    <source>
        <dbReference type="Proteomes" id="UP000483286"/>
    </source>
</evidence>
<dbReference type="EMBL" id="WQLB01000010">
    <property type="protein sequence ID" value="MVN87005.1"/>
    <property type="molecule type" value="Genomic_DNA"/>
</dbReference>
<sequence length="191" mass="21059">MLRRTWQSATALLVLAGGNVQAQSTPVLTPLTLKGFQDWVNRVCASGCTEVKPATLLAVHGEQLLPGGKVFLVRRGQERFYLAYDLGTYNGQLDLSQIAFFPVRLQDRWTPQRLETVAAWFKALAGGQADAKKLWTCVESLKRNQVSSELFDNGYGKTALGILKVGPQGTTQGKCFWLKGDKAVGFGFRTY</sequence>
<dbReference type="Proteomes" id="UP000483286">
    <property type="component" value="Unassembled WGS sequence"/>
</dbReference>
<feature type="chain" id="PRO_5028881267" evidence="1">
    <location>
        <begin position="23"/>
        <end position="191"/>
    </location>
</feature>
<proteinExistence type="predicted"/>
<comment type="caution">
    <text evidence="2">The sequence shown here is derived from an EMBL/GenBank/DDBJ whole genome shotgun (WGS) entry which is preliminary data.</text>
</comment>
<reference evidence="2 3" key="1">
    <citation type="submission" date="2019-12" db="EMBL/GenBank/DDBJ databases">
        <title>Deinococcus sp. HMF7620 Genome sequencing and assembly.</title>
        <authorList>
            <person name="Kang H."/>
            <person name="Kim H."/>
            <person name="Joh K."/>
        </authorList>
    </citation>
    <scope>NUCLEOTIDE SEQUENCE [LARGE SCALE GENOMIC DNA]</scope>
    <source>
        <strain evidence="2 3">HMF7620</strain>
    </source>
</reference>
<keyword evidence="1" id="KW-0732">Signal</keyword>
<organism evidence="2 3">
    <name type="scientific">Deinococcus arboris</name>
    <dbReference type="NCBI Taxonomy" id="2682977"/>
    <lineage>
        <taxon>Bacteria</taxon>
        <taxon>Thermotogati</taxon>
        <taxon>Deinococcota</taxon>
        <taxon>Deinococci</taxon>
        <taxon>Deinococcales</taxon>
        <taxon>Deinococcaceae</taxon>
        <taxon>Deinococcus</taxon>
    </lineage>
</organism>
<dbReference type="AlphaFoldDB" id="A0A7C9M687"/>
<evidence type="ECO:0000256" key="1">
    <source>
        <dbReference type="SAM" id="SignalP"/>
    </source>
</evidence>